<dbReference type="EC" id="2.7.13.3" evidence="2"/>
<dbReference type="CDD" id="cd00075">
    <property type="entry name" value="HATPase"/>
    <property type="match status" value="1"/>
</dbReference>
<dbReference type="CDD" id="cd00082">
    <property type="entry name" value="HisKA"/>
    <property type="match status" value="1"/>
</dbReference>
<evidence type="ECO:0000259" key="5">
    <source>
        <dbReference type="PROSITE" id="PS50109"/>
    </source>
</evidence>
<dbReference type="InterPro" id="IPR003661">
    <property type="entry name" value="HisK_dim/P_dom"/>
</dbReference>
<dbReference type="InterPro" id="IPR004358">
    <property type="entry name" value="Sig_transdc_His_kin-like_C"/>
</dbReference>
<dbReference type="EMBL" id="FTMC01000010">
    <property type="protein sequence ID" value="SIQ81694.1"/>
    <property type="molecule type" value="Genomic_DNA"/>
</dbReference>
<dbReference type="PANTHER" id="PTHR43065">
    <property type="entry name" value="SENSOR HISTIDINE KINASE"/>
    <property type="match status" value="1"/>
</dbReference>
<feature type="transmembrane region" description="Helical" evidence="4">
    <location>
        <begin position="125"/>
        <end position="143"/>
    </location>
</feature>
<dbReference type="RefSeq" id="WP_052199690.1">
    <property type="nucleotide sequence ID" value="NZ_FMUP01000008.1"/>
</dbReference>
<feature type="transmembrane region" description="Helical" evidence="4">
    <location>
        <begin position="155"/>
        <end position="173"/>
    </location>
</feature>
<dbReference type="GO" id="GO:0000155">
    <property type="term" value="F:phosphorelay sensor kinase activity"/>
    <property type="evidence" value="ECO:0007669"/>
    <property type="project" value="InterPro"/>
</dbReference>
<evidence type="ECO:0000256" key="4">
    <source>
        <dbReference type="SAM" id="Phobius"/>
    </source>
</evidence>
<dbReference type="OrthoDB" id="9815750at2"/>
<evidence type="ECO:0000256" key="3">
    <source>
        <dbReference type="ARBA" id="ARBA00022553"/>
    </source>
</evidence>
<dbReference type="AlphaFoldDB" id="A0A1N6VV72"/>
<name>A0A1N6VV72_9PSED</name>
<feature type="domain" description="Histidine kinase" evidence="5">
    <location>
        <begin position="314"/>
        <end position="525"/>
    </location>
</feature>
<dbReference type="Pfam" id="PF25323">
    <property type="entry name" value="6TM_PilS"/>
    <property type="match status" value="1"/>
</dbReference>
<comment type="catalytic activity">
    <reaction evidence="1">
        <text>ATP + protein L-histidine = ADP + protein N-phospho-L-histidine.</text>
        <dbReference type="EC" id="2.7.13.3"/>
    </reaction>
</comment>
<dbReference type="InterPro" id="IPR036890">
    <property type="entry name" value="HATPase_C_sf"/>
</dbReference>
<evidence type="ECO:0000313" key="6">
    <source>
        <dbReference type="EMBL" id="SIQ81694.1"/>
    </source>
</evidence>
<accession>A0A1N6VV72</accession>
<dbReference type="InterPro" id="IPR036097">
    <property type="entry name" value="HisK_dim/P_sf"/>
</dbReference>
<feature type="transmembrane region" description="Helical" evidence="4">
    <location>
        <begin position="51"/>
        <end position="71"/>
    </location>
</feature>
<gene>
    <name evidence="6" type="ORF">SAMN05421672_110119</name>
</gene>
<keyword evidence="4" id="KW-1133">Transmembrane helix</keyword>
<organism evidence="6 7">
    <name type="scientific">Pseudomonas flexibilis</name>
    <dbReference type="NCBI Taxonomy" id="706570"/>
    <lineage>
        <taxon>Bacteria</taxon>
        <taxon>Pseudomonadati</taxon>
        <taxon>Pseudomonadota</taxon>
        <taxon>Gammaproteobacteria</taxon>
        <taxon>Pseudomonadales</taxon>
        <taxon>Pseudomonadaceae</taxon>
        <taxon>Pseudomonas</taxon>
    </lineage>
</organism>
<dbReference type="Pfam" id="PF02518">
    <property type="entry name" value="HATPase_c"/>
    <property type="match status" value="1"/>
</dbReference>
<dbReference type="InterPro" id="IPR000014">
    <property type="entry name" value="PAS"/>
</dbReference>
<dbReference type="SUPFAM" id="SSF55785">
    <property type="entry name" value="PYP-like sensor domain (PAS domain)"/>
    <property type="match status" value="1"/>
</dbReference>
<dbReference type="Pfam" id="PF13188">
    <property type="entry name" value="PAS_8"/>
    <property type="match status" value="1"/>
</dbReference>
<evidence type="ECO:0000313" key="7">
    <source>
        <dbReference type="Proteomes" id="UP000186079"/>
    </source>
</evidence>
<dbReference type="InterPro" id="IPR003594">
    <property type="entry name" value="HATPase_dom"/>
</dbReference>
<keyword evidence="4" id="KW-0812">Transmembrane</keyword>
<dbReference type="InterPro" id="IPR005467">
    <property type="entry name" value="His_kinase_dom"/>
</dbReference>
<dbReference type="Proteomes" id="UP000186079">
    <property type="component" value="Unassembled WGS sequence"/>
</dbReference>
<dbReference type="PANTHER" id="PTHR43065:SF52">
    <property type="entry name" value="SENSOR PROTEIN KINASE PILS"/>
    <property type="match status" value="1"/>
</dbReference>
<dbReference type="InterPro" id="IPR035965">
    <property type="entry name" value="PAS-like_dom_sf"/>
</dbReference>
<sequence>MIALGVTLGLDPGQRALRLYHFYRLSVGLLLVLLISSNLDDRLLDLAHVRLFRFGSWTYLIINIVATLLIQRARGKQFFALALLDILLLGALFYAAGGMPSGLASLMIIAVAIANLLLNGRSGLLIAAVAALSTVLLTFQLSLSQPAASSQFIQAGALGALCFAVALTVQSLVRRLQISERLARQRADDVANLEALNSLILQRMRTGILVLDPQHQVLLANPAATQMLGQSAAGQPLADICPELLERLRQWSYNPTRRPQSLCLGEDARTLQPSFASLQHGQALNTLVFIEDISEITQHAQEMKLVSLGRLTAGIAHEIRNPLGAISHAAQLLLESEELPPPDRRLAQIVQDQSRRMNHVIENVLQLSRRRQAAPQLLDLKYWLHRFASEFRQSATSEQQLHLQTASGSIQTRFDPHQLTQILSNLVQNGLRYSARHNPQGQVWMRLYRDPDSDLPVLDVLDDGPGVGSDQQLHIFEPFFTTDSKGTGLGLYISRELCESNQAHLAYYPRPEGGSCFRITFAHPRKMSWTPTPSLNNKSQTSP</sequence>
<dbReference type="CDD" id="cd00130">
    <property type="entry name" value="PAS"/>
    <property type="match status" value="1"/>
</dbReference>
<keyword evidence="4" id="KW-0472">Membrane</keyword>
<keyword evidence="3" id="KW-0597">Phosphoprotein</keyword>
<feature type="transmembrane region" description="Helical" evidence="4">
    <location>
        <begin position="21"/>
        <end position="39"/>
    </location>
</feature>
<dbReference type="Pfam" id="PF00512">
    <property type="entry name" value="HisKA"/>
    <property type="match status" value="1"/>
</dbReference>
<dbReference type="SMART" id="SM00387">
    <property type="entry name" value="HATPase_c"/>
    <property type="match status" value="1"/>
</dbReference>
<dbReference type="SUPFAM" id="SSF47384">
    <property type="entry name" value="Homodimeric domain of signal transducing histidine kinase"/>
    <property type="match status" value="1"/>
</dbReference>
<dbReference type="SMART" id="SM00091">
    <property type="entry name" value="PAS"/>
    <property type="match status" value="1"/>
</dbReference>
<proteinExistence type="predicted"/>
<dbReference type="SUPFAM" id="SSF55874">
    <property type="entry name" value="ATPase domain of HSP90 chaperone/DNA topoisomerase II/histidine kinase"/>
    <property type="match status" value="1"/>
</dbReference>
<protein>
    <recommendedName>
        <fullName evidence="2">histidine kinase</fullName>
        <ecNumber evidence="2">2.7.13.3</ecNumber>
    </recommendedName>
</protein>
<dbReference type="FunFam" id="1.10.287.130:FF:000057">
    <property type="entry name" value="Type IV pilus sensor protein PilS"/>
    <property type="match status" value="1"/>
</dbReference>
<dbReference type="PRINTS" id="PR00344">
    <property type="entry name" value="BCTRLSENSOR"/>
</dbReference>
<dbReference type="PROSITE" id="PS50109">
    <property type="entry name" value="HIS_KIN"/>
    <property type="match status" value="1"/>
</dbReference>
<dbReference type="Gene3D" id="3.30.450.20">
    <property type="entry name" value="PAS domain"/>
    <property type="match status" value="1"/>
</dbReference>
<reference evidence="6 7" key="1">
    <citation type="submission" date="2017-01" db="EMBL/GenBank/DDBJ databases">
        <authorList>
            <person name="Mah S.A."/>
            <person name="Swanson W.J."/>
            <person name="Moy G.W."/>
            <person name="Vacquier V.D."/>
        </authorList>
    </citation>
    <scope>NUCLEOTIDE SEQUENCE [LARGE SCALE GENOMIC DNA]</scope>
    <source>
        <strain evidence="6 7">ATCC 29606</strain>
    </source>
</reference>
<evidence type="ECO:0000256" key="1">
    <source>
        <dbReference type="ARBA" id="ARBA00000085"/>
    </source>
</evidence>
<feature type="transmembrane region" description="Helical" evidence="4">
    <location>
        <begin position="102"/>
        <end position="118"/>
    </location>
</feature>
<dbReference type="Gene3D" id="1.10.287.130">
    <property type="match status" value="1"/>
</dbReference>
<feature type="transmembrane region" description="Helical" evidence="4">
    <location>
        <begin position="78"/>
        <end position="96"/>
    </location>
</feature>
<dbReference type="Gene3D" id="3.30.565.10">
    <property type="entry name" value="Histidine kinase-like ATPase, C-terminal domain"/>
    <property type="match status" value="1"/>
</dbReference>
<dbReference type="SMART" id="SM00388">
    <property type="entry name" value="HisKA"/>
    <property type="match status" value="1"/>
</dbReference>
<evidence type="ECO:0000256" key="2">
    <source>
        <dbReference type="ARBA" id="ARBA00012438"/>
    </source>
</evidence>